<evidence type="ECO:0000256" key="1">
    <source>
        <dbReference type="ARBA" id="ARBA00001947"/>
    </source>
</evidence>
<dbReference type="InterPro" id="IPR040626">
    <property type="entry name" value="Pepdidase_M14_N"/>
</dbReference>
<dbReference type="Gene3D" id="2.60.40.3120">
    <property type="match status" value="1"/>
</dbReference>
<feature type="region of interest" description="Disordered" evidence="10">
    <location>
        <begin position="1"/>
        <end position="84"/>
    </location>
</feature>
<feature type="compositionally biased region" description="Basic and acidic residues" evidence="10">
    <location>
        <begin position="1"/>
        <end position="15"/>
    </location>
</feature>
<sequence length="1607" mass="183252">MKLDSQKMISGEKRISRPRTSQSARSRIKGPIYQEEDPTRNRQLLPIAEASRPKKSADSDQEEPGEGQGEGSYESEEYEEDFRILTGRNQGFRHNFSSYAEWEKTYGYQLSSGSGSESDDSDLDSDEKKNAGRKMYNNDIFSIKGKKETLESLPAVAKEKTKEQENNCTASSEEDDNYYMLWQFLDSSEILDHFDFFKNADNKLQEELLRTTQLVYSYKDGKGMVPKLREPRNLYALAKELGPQQAARWPADIQVLDEKVKHIRYIPPDPELFYKPTGCEKTPMVRGEENGGRLVYMYEPRSTFFVRSRVGGLRSGPQKCNIELQSEEDDTLIFESRFESGNLAKAVQVNSTDYELWLRYDLYTNKHTQWFYFRVSNTRANKTYRFTIVNFMKSDSLYNDGMKPLIYSEKNAQQKKVGWVRGGSDIKYYKNNLRYSTSKSDKSFYSLTWTVKLEHNHDTVYFAHCFPYTYTDLQDYLLDLSNDPVKNKICKQRVLCRTLAGNLVYLLSITSPTQNSEDMKHKKAVVITSRVHPGECNSSWMMKGFLDYLTGNSADAKLLRDTFIFKIVPMLNPDGVIVGNYRCSLAGRDLNRNYKTVLKDSYPSVWHTKNMIRKLLQEREIIVYCDLHGHSRKQNVFIYGCENRHNPEKRLKERVFPLMLNKNAPDKFKFESCKFKVQKSKEGTGRIVMWNMGIMNSYTMEATFCGSTMGKKKGYHFSMADFEALGYHFCDTLLDYCDPDNTKSCNILLEIEERLKREIMVKLQKAASTSMPDINDINLSDYSSEDVESSDGGSDSSVSDGPPVHLQFTASRPTKKKKKLKTKKERDRVRSLKDEPKKPAAADRPVSDPHACEKKPILTGHQQAHAKQEKLSSPSGGMKYTLAVKRPKSSEEHATQPIINDEKSEQRARRAYTTLFDPRDHSDYLEALTNAYLRNGLLTQDQAAPHFRYSGNKVSPTIPFNLEGLCPHHEQTFAAQYMAQQIQNINSGVVAPEVSLTHTPDLRMTDSVVTSMAYSGPFDALVTPQLLLKGGQQAGADPTIDEIVRSQISHQASIPMSRQPTQRHILEVSAAQQRQQDVLTQARRHQPAYPVTGRLCYRHKLAIRRDQINPNLVLIQDSLTHTFILQGDKSGNSIRQHPNPFDEQYTHAKNSRPRAHVPETSFNNYEPLDNHKKPPPPPEEHLAPSQGDATEETTAKEEPVMEEEEEIDHRKHGHKGKHKEKGGRKSRMGMRESDDDPGPSTEGPDYLQDPHHHNGPRVKSAKGGKEMDSVVESIKELRQSLANNAMQQNHLSPTTGLMRETGEEIEELTNEIRHDIEQEHRLAKDRDKQKAKEIKKFQSLDDYKMNENRNSNSQALSIGNKSKTVLTREPPGNGFDDKRPFNARYKSKSVTNYPISDRTHDRNQKWRDPSLMITGDTSLNYSNTYITNARKSTSETVYTIPASSANATHVNSSGASVYRNSLNLNTTSTATQTSSKMEKAFPRVELYPDTDHPIRLADANGYAMTNTKSKSAKDLRDGITNVITGKEDRKSDKYFEQHQNRVRSAKSGRQSVGKQSVTPSSLTEAVPTKIQLMISQDHQEEKAFGGQFLPLSRTIRAPFYRNNSKRK</sequence>
<evidence type="ECO:0000256" key="7">
    <source>
        <dbReference type="ARBA" id="ARBA00022833"/>
    </source>
</evidence>
<dbReference type="InterPro" id="IPR050821">
    <property type="entry name" value="Cytosolic_carboxypeptidase"/>
</dbReference>
<feature type="compositionally biased region" description="Polar residues" evidence="10">
    <location>
        <begin position="1348"/>
        <end position="1365"/>
    </location>
</feature>
<protein>
    <submittedName>
        <fullName evidence="12">Cytosolic carboxypeptidase 2</fullName>
    </submittedName>
</protein>
<dbReference type="GO" id="GO:0004181">
    <property type="term" value="F:metallocarboxypeptidase activity"/>
    <property type="evidence" value="ECO:0007669"/>
    <property type="project" value="InterPro"/>
</dbReference>
<reference evidence="12" key="1">
    <citation type="journal article" date="2012" name="Nature">
        <title>The oyster genome reveals stress adaptation and complexity of shell formation.</title>
        <authorList>
            <person name="Zhang G."/>
            <person name="Fang X."/>
            <person name="Guo X."/>
            <person name="Li L."/>
            <person name="Luo R."/>
            <person name="Xu F."/>
            <person name="Yang P."/>
            <person name="Zhang L."/>
            <person name="Wang X."/>
            <person name="Qi H."/>
            <person name="Xiong Z."/>
            <person name="Que H."/>
            <person name="Xie Y."/>
            <person name="Holland P.W."/>
            <person name="Paps J."/>
            <person name="Zhu Y."/>
            <person name="Wu F."/>
            <person name="Chen Y."/>
            <person name="Wang J."/>
            <person name="Peng C."/>
            <person name="Meng J."/>
            <person name="Yang L."/>
            <person name="Liu J."/>
            <person name="Wen B."/>
            <person name="Zhang N."/>
            <person name="Huang Z."/>
            <person name="Zhu Q."/>
            <person name="Feng Y."/>
            <person name="Mount A."/>
            <person name="Hedgecock D."/>
            <person name="Xu Z."/>
            <person name="Liu Y."/>
            <person name="Domazet-Loso T."/>
            <person name="Du Y."/>
            <person name="Sun X."/>
            <person name="Zhang S."/>
            <person name="Liu B."/>
            <person name="Cheng P."/>
            <person name="Jiang X."/>
            <person name="Li J."/>
            <person name="Fan D."/>
            <person name="Wang W."/>
            <person name="Fu W."/>
            <person name="Wang T."/>
            <person name="Wang B."/>
            <person name="Zhang J."/>
            <person name="Peng Z."/>
            <person name="Li Y."/>
            <person name="Li N."/>
            <person name="Wang J."/>
            <person name="Chen M."/>
            <person name="He Y."/>
            <person name="Tan F."/>
            <person name="Song X."/>
            <person name="Zheng Q."/>
            <person name="Huang R."/>
            <person name="Yang H."/>
            <person name="Du X."/>
            <person name="Chen L."/>
            <person name="Yang M."/>
            <person name="Gaffney P.M."/>
            <person name="Wang S."/>
            <person name="Luo L."/>
            <person name="She Z."/>
            <person name="Ming Y."/>
            <person name="Huang W."/>
            <person name="Zhang S."/>
            <person name="Huang B."/>
            <person name="Zhang Y."/>
            <person name="Qu T."/>
            <person name="Ni P."/>
            <person name="Miao G."/>
            <person name="Wang J."/>
            <person name="Wang Q."/>
            <person name="Steinberg C.E."/>
            <person name="Wang H."/>
            <person name="Li N."/>
            <person name="Qian L."/>
            <person name="Zhang G."/>
            <person name="Li Y."/>
            <person name="Yang H."/>
            <person name="Liu X."/>
            <person name="Wang J."/>
            <person name="Yin Y."/>
            <person name="Wang J."/>
        </authorList>
    </citation>
    <scope>NUCLEOTIDE SEQUENCE [LARGE SCALE GENOMIC DNA]</scope>
    <source>
        <strain evidence="12">05x7-T-G4-1.051#20</strain>
    </source>
</reference>
<feature type="region of interest" description="Disordered" evidence="10">
    <location>
        <begin position="110"/>
        <end position="131"/>
    </location>
</feature>
<evidence type="ECO:0000256" key="9">
    <source>
        <dbReference type="PROSITE-ProRule" id="PRU01379"/>
    </source>
</evidence>
<dbReference type="InParanoid" id="K1QKD8"/>
<evidence type="ECO:0000256" key="2">
    <source>
        <dbReference type="ARBA" id="ARBA00005988"/>
    </source>
</evidence>
<feature type="compositionally biased region" description="Basic and acidic residues" evidence="10">
    <location>
        <begin position="888"/>
        <end position="906"/>
    </location>
</feature>
<evidence type="ECO:0000256" key="4">
    <source>
        <dbReference type="ARBA" id="ARBA00022670"/>
    </source>
</evidence>
<dbReference type="EMBL" id="JH817254">
    <property type="protein sequence ID" value="EKC22196.1"/>
    <property type="molecule type" value="Genomic_DNA"/>
</dbReference>
<dbReference type="Pfam" id="PF00246">
    <property type="entry name" value="Peptidase_M14"/>
    <property type="match status" value="1"/>
</dbReference>
<feature type="compositionally biased region" description="Basic residues" evidence="10">
    <location>
        <begin position="1210"/>
        <end position="1228"/>
    </location>
</feature>
<feature type="compositionally biased region" description="Basic and acidic residues" evidence="10">
    <location>
        <begin position="1168"/>
        <end position="1182"/>
    </location>
</feature>
<feature type="region of interest" description="Disordered" evidence="10">
    <location>
        <begin position="1130"/>
        <end position="1270"/>
    </location>
</feature>
<feature type="domain" description="Peptidase M14" evidence="11">
    <location>
        <begin position="466"/>
        <end position="737"/>
    </location>
</feature>
<feature type="active site" description="Proton donor/acceptor" evidence="9">
    <location>
        <position position="701"/>
    </location>
</feature>
<dbReference type="GO" id="GO:0008270">
    <property type="term" value="F:zinc ion binding"/>
    <property type="evidence" value="ECO:0007669"/>
    <property type="project" value="InterPro"/>
</dbReference>
<dbReference type="PROSITE" id="PS52035">
    <property type="entry name" value="PEPTIDASE_M14"/>
    <property type="match status" value="1"/>
</dbReference>
<feature type="region of interest" description="Disordered" evidence="10">
    <location>
        <begin position="774"/>
        <end position="906"/>
    </location>
</feature>
<evidence type="ECO:0000256" key="5">
    <source>
        <dbReference type="ARBA" id="ARBA00022723"/>
    </source>
</evidence>
<keyword evidence="5" id="KW-0479">Metal-binding</keyword>
<dbReference type="HOGENOM" id="CLU_244035_0_0_1"/>
<dbReference type="InterPro" id="IPR000834">
    <property type="entry name" value="Peptidase_M14"/>
</dbReference>
<accession>K1QKD8</accession>
<evidence type="ECO:0000256" key="3">
    <source>
        <dbReference type="ARBA" id="ARBA00022645"/>
    </source>
</evidence>
<evidence type="ECO:0000256" key="8">
    <source>
        <dbReference type="ARBA" id="ARBA00023049"/>
    </source>
</evidence>
<feature type="compositionally biased region" description="Basic residues" evidence="10">
    <location>
        <begin position="1253"/>
        <end position="1262"/>
    </location>
</feature>
<keyword evidence="3 12" id="KW-0121">Carboxypeptidase</keyword>
<feature type="compositionally biased region" description="Basic and acidic residues" evidence="10">
    <location>
        <begin position="824"/>
        <end position="856"/>
    </location>
</feature>
<evidence type="ECO:0000313" key="12">
    <source>
        <dbReference type="EMBL" id="EKC22196.1"/>
    </source>
</evidence>
<feature type="compositionally biased region" description="Low complexity" evidence="10">
    <location>
        <begin position="790"/>
        <end position="800"/>
    </location>
</feature>
<organism evidence="12">
    <name type="scientific">Magallana gigas</name>
    <name type="common">Pacific oyster</name>
    <name type="synonym">Crassostrea gigas</name>
    <dbReference type="NCBI Taxonomy" id="29159"/>
    <lineage>
        <taxon>Eukaryota</taxon>
        <taxon>Metazoa</taxon>
        <taxon>Spiralia</taxon>
        <taxon>Lophotrochozoa</taxon>
        <taxon>Mollusca</taxon>
        <taxon>Bivalvia</taxon>
        <taxon>Autobranchia</taxon>
        <taxon>Pteriomorphia</taxon>
        <taxon>Ostreida</taxon>
        <taxon>Ostreoidea</taxon>
        <taxon>Ostreidae</taxon>
        <taxon>Magallana</taxon>
    </lineage>
</organism>
<keyword evidence="6" id="KW-0378">Hydrolase</keyword>
<dbReference type="PANTHER" id="PTHR12756">
    <property type="entry name" value="CYTOSOLIC CARBOXYPEPTIDASE"/>
    <property type="match status" value="1"/>
</dbReference>
<name>K1QKD8_MAGGI</name>
<keyword evidence="4" id="KW-0645">Protease</keyword>
<feature type="compositionally biased region" description="Polar residues" evidence="10">
    <location>
        <begin position="1547"/>
        <end position="1563"/>
    </location>
</feature>
<feature type="region of interest" description="Disordered" evidence="10">
    <location>
        <begin position="1540"/>
        <end position="1563"/>
    </location>
</feature>
<proteinExistence type="inferred from homology"/>
<dbReference type="PANTHER" id="PTHR12756:SF45">
    <property type="entry name" value="CYTOSOLIC CARBOXYPEPTIDASE NNA1"/>
    <property type="match status" value="1"/>
</dbReference>
<keyword evidence="8" id="KW-0482">Metalloprotease</keyword>
<feature type="region of interest" description="Disordered" evidence="10">
    <location>
        <begin position="1344"/>
        <end position="1381"/>
    </location>
</feature>
<gene>
    <name evidence="12" type="ORF">CGI_10002647</name>
</gene>
<dbReference type="Pfam" id="PF18027">
    <property type="entry name" value="Pepdidase_M14_N"/>
    <property type="match status" value="1"/>
</dbReference>
<dbReference type="FunFam" id="3.40.630.10:FF:000011">
    <property type="entry name" value="cytosolic carboxypeptidase 2 isoform X1"/>
    <property type="match status" value="1"/>
</dbReference>
<keyword evidence="7" id="KW-0862">Zinc</keyword>
<dbReference type="SUPFAM" id="SSF53187">
    <property type="entry name" value="Zn-dependent exopeptidases"/>
    <property type="match status" value="1"/>
</dbReference>
<evidence type="ECO:0000256" key="10">
    <source>
        <dbReference type="SAM" id="MobiDB-lite"/>
    </source>
</evidence>
<dbReference type="Gene3D" id="3.40.630.10">
    <property type="entry name" value="Zn peptidases"/>
    <property type="match status" value="1"/>
</dbReference>
<comment type="similarity">
    <text evidence="2 9">Belongs to the peptidase M14 family.</text>
</comment>
<dbReference type="GO" id="GO:0006508">
    <property type="term" value="P:proteolysis"/>
    <property type="evidence" value="ECO:0007669"/>
    <property type="project" value="UniProtKB-KW"/>
</dbReference>
<dbReference type="CDD" id="cd06907">
    <property type="entry name" value="M14_AGBL2-3_like"/>
    <property type="match status" value="1"/>
</dbReference>
<evidence type="ECO:0000259" key="11">
    <source>
        <dbReference type="PROSITE" id="PS52035"/>
    </source>
</evidence>
<comment type="cofactor">
    <cofactor evidence="1">
        <name>Zn(2+)</name>
        <dbReference type="ChEBI" id="CHEBI:29105"/>
    </cofactor>
</comment>
<evidence type="ECO:0000256" key="6">
    <source>
        <dbReference type="ARBA" id="ARBA00022801"/>
    </source>
</evidence>
<feature type="compositionally biased region" description="Basic residues" evidence="10">
    <location>
        <begin position="813"/>
        <end position="823"/>
    </location>
</feature>